<dbReference type="AlphaFoldDB" id="A0A7L9FHZ4"/>
<dbReference type="SUPFAM" id="SSF46785">
    <property type="entry name" value="Winged helix' DNA-binding domain"/>
    <property type="match status" value="1"/>
</dbReference>
<evidence type="ECO:0000313" key="3">
    <source>
        <dbReference type="Proteomes" id="UP000594121"/>
    </source>
</evidence>
<feature type="domain" description="HTH arsR-type" evidence="1">
    <location>
        <begin position="1"/>
        <end position="89"/>
    </location>
</feature>
<name>A0A7L9FHZ4_9CREN</name>
<dbReference type="RefSeq" id="WP_192819420.1">
    <property type="nucleotide sequence ID" value="NZ_CP062310.1"/>
</dbReference>
<sequence>MPDKVLTLREALEHPLRRRIVAHLLEKPGLSVRQLARELGISIGSLTGHLVILERVGLVVEVRHSRKLQLYVNSEVLANKALDHSQARK</sequence>
<evidence type="ECO:0000313" key="2">
    <source>
        <dbReference type="EMBL" id="QOJ79448.1"/>
    </source>
</evidence>
<dbReference type="InterPro" id="IPR001845">
    <property type="entry name" value="HTH_ArsR_DNA-bd_dom"/>
</dbReference>
<protein>
    <submittedName>
        <fullName evidence="2">Helix-turn-helix transcriptional regulator</fullName>
    </submittedName>
</protein>
<keyword evidence="3" id="KW-1185">Reference proteome</keyword>
<dbReference type="PANTHER" id="PTHR38600">
    <property type="entry name" value="TRANSCRIPTIONAL REGULATORY PROTEIN"/>
    <property type="match status" value="1"/>
</dbReference>
<gene>
    <name evidence="2" type="ORF">IG193_03020</name>
</gene>
<dbReference type="SMART" id="SM00418">
    <property type="entry name" value="HTH_ARSR"/>
    <property type="match status" value="1"/>
</dbReference>
<dbReference type="CDD" id="cd00090">
    <property type="entry name" value="HTH_ARSR"/>
    <property type="match status" value="1"/>
</dbReference>
<organism evidence="2 3">
    <name type="scientific">Infirmifilum lucidum</name>
    <dbReference type="NCBI Taxonomy" id="2776706"/>
    <lineage>
        <taxon>Archaea</taxon>
        <taxon>Thermoproteota</taxon>
        <taxon>Thermoprotei</taxon>
        <taxon>Thermofilales</taxon>
        <taxon>Thermofilaceae</taxon>
        <taxon>Infirmifilum</taxon>
    </lineage>
</organism>
<accession>A0A7L9FHZ4</accession>
<reference evidence="2 3" key="1">
    <citation type="submission" date="2020-10" db="EMBL/GenBank/DDBJ databases">
        <title>Thermofilum lucidum 3507LT sp. nov. a novel member of Thermofilaceae family isolated from Chile hot spring, and proposal of description order Thermofilales.</title>
        <authorList>
            <person name="Zayulina K.S."/>
            <person name="Elcheninov A.G."/>
            <person name="Toshchakov S.V."/>
            <person name="Kublanov I.V."/>
        </authorList>
    </citation>
    <scope>NUCLEOTIDE SEQUENCE [LARGE SCALE GENOMIC DNA]</scope>
    <source>
        <strain evidence="2 3">3507LT</strain>
    </source>
</reference>
<dbReference type="GeneID" id="59148834"/>
<dbReference type="PANTHER" id="PTHR38600:SF1">
    <property type="entry name" value="TRANSCRIPTIONAL REGULATORY PROTEIN"/>
    <property type="match status" value="1"/>
</dbReference>
<dbReference type="PROSITE" id="PS50987">
    <property type="entry name" value="HTH_ARSR_2"/>
    <property type="match status" value="1"/>
</dbReference>
<dbReference type="GO" id="GO:0003700">
    <property type="term" value="F:DNA-binding transcription factor activity"/>
    <property type="evidence" value="ECO:0007669"/>
    <property type="project" value="InterPro"/>
</dbReference>
<proteinExistence type="predicted"/>
<dbReference type="KEGG" id="thel:IG193_03020"/>
<dbReference type="Proteomes" id="UP000594121">
    <property type="component" value="Chromosome"/>
</dbReference>
<dbReference type="InterPro" id="IPR011991">
    <property type="entry name" value="ArsR-like_HTH"/>
</dbReference>
<evidence type="ECO:0000259" key="1">
    <source>
        <dbReference type="PROSITE" id="PS50987"/>
    </source>
</evidence>
<dbReference type="InterPro" id="IPR036388">
    <property type="entry name" value="WH-like_DNA-bd_sf"/>
</dbReference>
<dbReference type="EMBL" id="CP062310">
    <property type="protein sequence ID" value="QOJ79448.1"/>
    <property type="molecule type" value="Genomic_DNA"/>
</dbReference>
<dbReference type="Gene3D" id="1.10.10.10">
    <property type="entry name" value="Winged helix-like DNA-binding domain superfamily/Winged helix DNA-binding domain"/>
    <property type="match status" value="1"/>
</dbReference>
<dbReference type="InParanoid" id="A0A7L9FHZ4"/>
<dbReference type="InterPro" id="IPR036390">
    <property type="entry name" value="WH_DNA-bd_sf"/>
</dbReference>
<dbReference type="Pfam" id="PF12840">
    <property type="entry name" value="HTH_20"/>
    <property type="match status" value="1"/>
</dbReference>